<keyword evidence="3" id="KW-1185">Reference proteome</keyword>
<feature type="region of interest" description="Disordered" evidence="1">
    <location>
        <begin position="81"/>
        <end position="135"/>
    </location>
</feature>
<organism evidence="2 3">
    <name type="scientific">Cinchona calisaya</name>
    <dbReference type="NCBI Taxonomy" id="153742"/>
    <lineage>
        <taxon>Eukaryota</taxon>
        <taxon>Viridiplantae</taxon>
        <taxon>Streptophyta</taxon>
        <taxon>Embryophyta</taxon>
        <taxon>Tracheophyta</taxon>
        <taxon>Spermatophyta</taxon>
        <taxon>Magnoliopsida</taxon>
        <taxon>eudicotyledons</taxon>
        <taxon>Gunneridae</taxon>
        <taxon>Pentapetalae</taxon>
        <taxon>asterids</taxon>
        <taxon>lamiids</taxon>
        <taxon>Gentianales</taxon>
        <taxon>Rubiaceae</taxon>
        <taxon>Cinchonoideae</taxon>
        <taxon>Cinchoneae</taxon>
        <taxon>Cinchona</taxon>
    </lineage>
</organism>
<sequence>MMRGDEFVLEVSGGRVWEEDERGEIQGHEKGSCRVVVTEYTRRDIIGRLREKSSVAPCTKVTLEVRHAILGSLKEYAQKAKEKRGDFGEENPYGRSLNDFDGDDIQEIPSLEPKEFQSIWHEHQRVKEKEKPRQI</sequence>
<dbReference type="Proteomes" id="UP001630127">
    <property type="component" value="Unassembled WGS sequence"/>
</dbReference>
<protein>
    <submittedName>
        <fullName evidence="2">Uncharacterized protein</fullName>
    </submittedName>
</protein>
<dbReference type="EMBL" id="JBJUIK010000017">
    <property type="protein sequence ID" value="KAL3498493.1"/>
    <property type="molecule type" value="Genomic_DNA"/>
</dbReference>
<evidence type="ECO:0000313" key="3">
    <source>
        <dbReference type="Proteomes" id="UP001630127"/>
    </source>
</evidence>
<name>A0ABD2XTU0_9GENT</name>
<dbReference type="AlphaFoldDB" id="A0ABD2XTU0"/>
<gene>
    <name evidence="2" type="ORF">ACH5RR_041225</name>
</gene>
<accession>A0ABD2XTU0</accession>
<proteinExistence type="predicted"/>
<evidence type="ECO:0000313" key="2">
    <source>
        <dbReference type="EMBL" id="KAL3498493.1"/>
    </source>
</evidence>
<feature type="compositionally biased region" description="Basic and acidic residues" evidence="1">
    <location>
        <begin position="112"/>
        <end position="135"/>
    </location>
</feature>
<reference evidence="2 3" key="1">
    <citation type="submission" date="2024-11" db="EMBL/GenBank/DDBJ databases">
        <title>A near-complete genome assembly of Cinchona calisaya.</title>
        <authorList>
            <person name="Lian D.C."/>
            <person name="Zhao X.W."/>
            <person name="Wei L."/>
        </authorList>
    </citation>
    <scope>NUCLEOTIDE SEQUENCE [LARGE SCALE GENOMIC DNA]</scope>
    <source>
        <tissue evidence="2">Nenye</tissue>
    </source>
</reference>
<evidence type="ECO:0000256" key="1">
    <source>
        <dbReference type="SAM" id="MobiDB-lite"/>
    </source>
</evidence>
<comment type="caution">
    <text evidence="2">The sequence shown here is derived from an EMBL/GenBank/DDBJ whole genome shotgun (WGS) entry which is preliminary data.</text>
</comment>